<protein>
    <submittedName>
        <fullName evidence="3">Barstar family protein</fullName>
    </submittedName>
</protein>
<name>A0ABP7KK37_9ACTN</name>
<dbReference type="Gene3D" id="3.30.370.10">
    <property type="entry name" value="Barstar-like"/>
    <property type="match status" value="1"/>
</dbReference>
<comment type="caution">
    <text evidence="3">The sequence shown here is derived from an EMBL/GenBank/DDBJ whole genome shotgun (WGS) entry which is preliminary data.</text>
</comment>
<evidence type="ECO:0000313" key="4">
    <source>
        <dbReference type="Proteomes" id="UP001501563"/>
    </source>
</evidence>
<proteinExistence type="inferred from homology"/>
<evidence type="ECO:0000313" key="3">
    <source>
        <dbReference type="EMBL" id="GAA3880043.1"/>
    </source>
</evidence>
<dbReference type="EMBL" id="BAAAZA010000016">
    <property type="protein sequence ID" value="GAA3880043.1"/>
    <property type="molecule type" value="Genomic_DNA"/>
</dbReference>
<dbReference type="CDD" id="cd05141">
    <property type="entry name" value="Barstar_evA4336-like"/>
    <property type="match status" value="1"/>
</dbReference>
<dbReference type="Pfam" id="PF01337">
    <property type="entry name" value="Barstar"/>
    <property type="match status" value="1"/>
</dbReference>
<dbReference type="SUPFAM" id="SSF52038">
    <property type="entry name" value="Barstar-related"/>
    <property type="match status" value="1"/>
</dbReference>
<accession>A0ABP7KK37</accession>
<organism evidence="3 4">
    <name type="scientific">Streptomyces lannensis</name>
    <dbReference type="NCBI Taxonomy" id="766498"/>
    <lineage>
        <taxon>Bacteria</taxon>
        <taxon>Bacillati</taxon>
        <taxon>Actinomycetota</taxon>
        <taxon>Actinomycetes</taxon>
        <taxon>Kitasatosporales</taxon>
        <taxon>Streptomycetaceae</taxon>
        <taxon>Streptomyces</taxon>
    </lineage>
</organism>
<feature type="domain" description="Barstar (barnase inhibitor)" evidence="2">
    <location>
        <begin position="10"/>
        <end position="95"/>
    </location>
</feature>
<dbReference type="InterPro" id="IPR000468">
    <property type="entry name" value="Barstar"/>
</dbReference>
<dbReference type="Proteomes" id="UP001501563">
    <property type="component" value="Unassembled WGS sequence"/>
</dbReference>
<reference evidence="4" key="1">
    <citation type="journal article" date="2019" name="Int. J. Syst. Evol. Microbiol.">
        <title>The Global Catalogue of Microorganisms (GCM) 10K type strain sequencing project: providing services to taxonomists for standard genome sequencing and annotation.</title>
        <authorList>
            <consortium name="The Broad Institute Genomics Platform"/>
            <consortium name="The Broad Institute Genome Sequencing Center for Infectious Disease"/>
            <person name="Wu L."/>
            <person name="Ma J."/>
        </authorList>
    </citation>
    <scope>NUCLEOTIDE SEQUENCE [LARGE SCALE GENOMIC DNA]</scope>
    <source>
        <strain evidence="4">JCM 16578</strain>
    </source>
</reference>
<sequence length="117" mass="12828">MTDDLADRLVVTLDLDTVDDKAAFMERIAVALGLPDWFGRNWDALADSLTDRTVWPPAAVGRGLLLVVRGWRRYATARPEEWDVALEVFSTVERRTPGLTVALALGGSHEGPLDLPG</sequence>
<dbReference type="RefSeq" id="WP_331269598.1">
    <property type="nucleotide sequence ID" value="NZ_BAAAZA010000016.1"/>
</dbReference>
<evidence type="ECO:0000256" key="1">
    <source>
        <dbReference type="ARBA" id="ARBA00006845"/>
    </source>
</evidence>
<comment type="similarity">
    <text evidence="1">Belongs to the barstar family.</text>
</comment>
<keyword evidence="4" id="KW-1185">Reference proteome</keyword>
<gene>
    <name evidence="3" type="ORF">GCM10022207_53450</name>
</gene>
<evidence type="ECO:0000259" key="2">
    <source>
        <dbReference type="Pfam" id="PF01337"/>
    </source>
</evidence>
<dbReference type="InterPro" id="IPR035905">
    <property type="entry name" value="Barstar-like_sf"/>
</dbReference>